<dbReference type="HOGENOM" id="CLU_204173_0_0_1"/>
<dbReference type="EnsemblPlants" id="ORUFI03G28900.1">
    <property type="protein sequence ID" value="ORUFI03G28900.1"/>
    <property type="gene ID" value="ORUFI03G28900"/>
</dbReference>
<evidence type="ECO:0000313" key="1">
    <source>
        <dbReference type="EnsemblPlants" id="ORUFI03G28900.1"/>
    </source>
</evidence>
<dbReference type="Gramene" id="ORUFI03G28900.1">
    <property type="protein sequence ID" value="ORUFI03G28900.1"/>
    <property type="gene ID" value="ORUFI03G28900"/>
</dbReference>
<dbReference type="Proteomes" id="UP000008022">
    <property type="component" value="Unassembled WGS sequence"/>
</dbReference>
<evidence type="ECO:0000313" key="2">
    <source>
        <dbReference type="Proteomes" id="UP000008022"/>
    </source>
</evidence>
<reference evidence="2" key="1">
    <citation type="submission" date="2013-06" db="EMBL/GenBank/DDBJ databases">
        <authorList>
            <person name="Zhao Q."/>
        </authorList>
    </citation>
    <scope>NUCLEOTIDE SEQUENCE</scope>
    <source>
        <strain evidence="2">cv. W1943</strain>
    </source>
</reference>
<organism evidence="1 2">
    <name type="scientific">Oryza rufipogon</name>
    <name type="common">Brownbeard rice</name>
    <name type="synonym">Asian wild rice</name>
    <dbReference type="NCBI Taxonomy" id="4529"/>
    <lineage>
        <taxon>Eukaryota</taxon>
        <taxon>Viridiplantae</taxon>
        <taxon>Streptophyta</taxon>
        <taxon>Embryophyta</taxon>
        <taxon>Tracheophyta</taxon>
        <taxon>Spermatophyta</taxon>
        <taxon>Magnoliopsida</taxon>
        <taxon>Liliopsida</taxon>
        <taxon>Poales</taxon>
        <taxon>Poaceae</taxon>
        <taxon>BOP clade</taxon>
        <taxon>Oryzoideae</taxon>
        <taxon>Oryzeae</taxon>
        <taxon>Oryzinae</taxon>
        <taxon>Oryza</taxon>
    </lineage>
</organism>
<name>A0A0E0NYY6_ORYRU</name>
<sequence length="69" mass="7930">MVLLLHLSPLSQREEATGRRMEHAWASETARMECFIGCFKEWEIGKSSIFHINTGETSKRYAPLPSLYS</sequence>
<dbReference type="AlphaFoldDB" id="A0A0E0NYY6"/>
<keyword evidence="2" id="KW-1185">Reference proteome</keyword>
<proteinExistence type="predicted"/>
<protein>
    <submittedName>
        <fullName evidence="1">Uncharacterized protein</fullName>
    </submittedName>
</protein>
<accession>A0A0E0NYY6</accession>
<reference evidence="1" key="2">
    <citation type="submission" date="2015-06" db="UniProtKB">
        <authorList>
            <consortium name="EnsemblPlants"/>
        </authorList>
    </citation>
    <scope>IDENTIFICATION</scope>
</reference>